<dbReference type="GO" id="GO:0032259">
    <property type="term" value="P:methylation"/>
    <property type="evidence" value="ECO:0007669"/>
    <property type="project" value="UniProtKB-KW"/>
</dbReference>
<accession>A0AAU7RM97</accession>
<dbReference type="Pfam" id="PF05050">
    <property type="entry name" value="Methyltransf_21"/>
    <property type="match status" value="1"/>
</dbReference>
<keyword evidence="2" id="KW-0489">Methyltransferase</keyword>
<proteinExistence type="predicted"/>
<evidence type="ECO:0000259" key="1">
    <source>
        <dbReference type="Pfam" id="PF05050"/>
    </source>
</evidence>
<sequence length="467" mass="51797">MDISCIEYPAAADILCLIHTERADVAVNQKLFLSNIGLVVTLPPHRSPAGSCLSMRRPLLSPSPRRKLTLFYSEIGQLEKIHGDERVSARKGEAGWVLYGPYAILSPGHYVVEFDIEGDPSAPAEAVCCSIDVATEFGTRLLAQKELTEADLRRSGKRVALEFDVDAEDVFEFRVASTGIGALAARAHRPLKRIDRQSGKMLDIILPEMANPFFLAHLDEFNFFEKNGFTFQVTAQKIIAEFSGTRFHVNNAEDFQVLSEIFIHNEYNFITGRDKLVIDIGMNAGLASLFLARDPSVREVHAFEPFSLPYTRALRNFALNPTTAAKIRPNQFGLGEKDDQMEVMVRPDATIGISVRGADTGRPETIHIKEAADIIGPLAEHARSADMDLVIKMDCEGSEFGIFEALARHGLFGSINAMVIEWHKWWSKDKNQMTLIAPLLDAGFIVLDKTQLSNPHAGLCYAVRAAR</sequence>
<dbReference type="InterPro" id="IPR029063">
    <property type="entry name" value="SAM-dependent_MTases_sf"/>
</dbReference>
<feature type="domain" description="Methyltransferase FkbM" evidence="1">
    <location>
        <begin position="279"/>
        <end position="444"/>
    </location>
</feature>
<dbReference type="RefSeq" id="WP_349956007.1">
    <property type="nucleotide sequence ID" value="NZ_CP157960.1"/>
</dbReference>
<evidence type="ECO:0000313" key="2">
    <source>
        <dbReference type="EMBL" id="XBT91294.1"/>
    </source>
</evidence>
<dbReference type="EMBL" id="CP157960">
    <property type="protein sequence ID" value="XBT91294.1"/>
    <property type="molecule type" value="Genomic_DNA"/>
</dbReference>
<dbReference type="Gene3D" id="3.40.50.150">
    <property type="entry name" value="Vaccinia Virus protein VP39"/>
    <property type="match status" value="1"/>
</dbReference>
<dbReference type="AlphaFoldDB" id="A0AAU7RM97"/>
<name>A0AAU7RM97_9HYPH</name>
<dbReference type="NCBIfam" id="TIGR01444">
    <property type="entry name" value="fkbM_fam"/>
    <property type="match status" value="1"/>
</dbReference>
<dbReference type="InterPro" id="IPR006342">
    <property type="entry name" value="FkbM_mtfrase"/>
</dbReference>
<gene>
    <name evidence="2" type="ORF">ABM479_10735</name>
</gene>
<dbReference type="GO" id="GO:0008168">
    <property type="term" value="F:methyltransferase activity"/>
    <property type="evidence" value="ECO:0007669"/>
    <property type="project" value="UniProtKB-KW"/>
</dbReference>
<organism evidence="2">
    <name type="scientific">Rhizobium sp. ZPR3</name>
    <dbReference type="NCBI Taxonomy" id="3158967"/>
    <lineage>
        <taxon>Bacteria</taxon>
        <taxon>Pseudomonadati</taxon>
        <taxon>Pseudomonadota</taxon>
        <taxon>Alphaproteobacteria</taxon>
        <taxon>Hyphomicrobiales</taxon>
        <taxon>Rhizobiaceae</taxon>
        <taxon>Rhizobium/Agrobacterium group</taxon>
        <taxon>Rhizobium</taxon>
    </lineage>
</organism>
<protein>
    <submittedName>
        <fullName evidence="2">FkbM family methyltransferase</fullName>
    </submittedName>
</protein>
<keyword evidence="2" id="KW-0808">Transferase</keyword>
<reference evidence="2" key="1">
    <citation type="submission" date="2024-06" db="EMBL/GenBank/DDBJ databases">
        <authorList>
            <person name="Li T."/>
            <person name="Gao R."/>
        </authorList>
    </citation>
    <scope>NUCLEOTIDE SEQUENCE</scope>
    <source>
        <strain evidence="2">ZPR3</strain>
    </source>
</reference>
<dbReference type="SUPFAM" id="SSF53335">
    <property type="entry name" value="S-adenosyl-L-methionine-dependent methyltransferases"/>
    <property type="match status" value="1"/>
</dbReference>